<feature type="compositionally biased region" description="Basic and acidic residues" evidence="1">
    <location>
        <begin position="813"/>
        <end position="836"/>
    </location>
</feature>
<protein>
    <submittedName>
        <fullName evidence="3">PPC domain-containing protein</fullName>
    </submittedName>
</protein>
<gene>
    <name evidence="3" type="ORF">KIH39_03345</name>
</gene>
<organism evidence="3 4">
    <name type="scientific">Telmatocola sphagniphila</name>
    <dbReference type="NCBI Taxonomy" id="1123043"/>
    <lineage>
        <taxon>Bacteria</taxon>
        <taxon>Pseudomonadati</taxon>
        <taxon>Planctomycetota</taxon>
        <taxon>Planctomycetia</taxon>
        <taxon>Gemmatales</taxon>
        <taxon>Gemmataceae</taxon>
    </lineage>
</organism>
<feature type="compositionally biased region" description="Low complexity" evidence="1">
    <location>
        <begin position="800"/>
        <end position="810"/>
    </location>
</feature>
<dbReference type="EMBL" id="CP074694">
    <property type="protein sequence ID" value="QVL32965.1"/>
    <property type="molecule type" value="Genomic_DNA"/>
</dbReference>
<dbReference type="RefSeq" id="WP_213497855.1">
    <property type="nucleotide sequence ID" value="NZ_CP074694.1"/>
</dbReference>
<dbReference type="AlphaFoldDB" id="A0A8E6EVN2"/>
<feature type="domain" description="Peptidase C-terminal archaeal/bacterial" evidence="2">
    <location>
        <begin position="354"/>
        <end position="423"/>
    </location>
</feature>
<feature type="region of interest" description="Disordered" evidence="1">
    <location>
        <begin position="788"/>
        <end position="836"/>
    </location>
</feature>
<evidence type="ECO:0000256" key="1">
    <source>
        <dbReference type="SAM" id="MobiDB-lite"/>
    </source>
</evidence>
<dbReference type="Pfam" id="PF04151">
    <property type="entry name" value="PPC"/>
    <property type="match status" value="2"/>
</dbReference>
<evidence type="ECO:0000313" key="3">
    <source>
        <dbReference type="EMBL" id="QVL32965.1"/>
    </source>
</evidence>
<dbReference type="Proteomes" id="UP000676194">
    <property type="component" value="Chromosome"/>
</dbReference>
<dbReference type="Gene3D" id="2.60.120.380">
    <property type="match status" value="2"/>
</dbReference>
<accession>A0A8E6EVN2</accession>
<reference evidence="3" key="1">
    <citation type="submission" date="2021-05" db="EMBL/GenBank/DDBJ databases">
        <title>Complete genome sequence of the cellulolytic planctomycete Telmatocola sphagniphila SP2T and characterization of the first cellulase from planctomycetes.</title>
        <authorList>
            <person name="Rakitin A.L."/>
            <person name="Beletsky A.V."/>
            <person name="Naumoff D.G."/>
            <person name="Kulichevskaya I.S."/>
            <person name="Mardanov A.V."/>
            <person name="Ravin N.V."/>
            <person name="Dedysh S.N."/>
        </authorList>
    </citation>
    <scope>NUCLEOTIDE SEQUENCE</scope>
    <source>
        <strain evidence="3">SP2T</strain>
    </source>
</reference>
<proteinExistence type="predicted"/>
<dbReference type="InterPro" id="IPR007280">
    <property type="entry name" value="Peptidase_C_arc/bac"/>
</dbReference>
<dbReference type="KEGG" id="tsph:KIH39_03345"/>
<evidence type="ECO:0000313" key="4">
    <source>
        <dbReference type="Proteomes" id="UP000676194"/>
    </source>
</evidence>
<dbReference type="SUPFAM" id="SSF89260">
    <property type="entry name" value="Collagen-binding domain"/>
    <property type="match status" value="2"/>
</dbReference>
<name>A0A8E6EVN2_9BACT</name>
<sequence length="836" mass="91720">MPRCVNSGAYFLIAVILPRRYTTVNRLLGFTFLLVFASFARASNPQLSTIMPRGGERGTEVDLVFTGSNLDDAKDVFFYDDHFEVISLDVLSKQQVAVHLRIKNDCPLGEHYFRLRCDSGITPMCTFWVGPFPVIDEKEPNNEFTAPQKIPLNVTVHGTITNEDNDYFQVELKKGQRLAVEIEAMRLGEAFFDPYVAILDSKRFELSASDDSPLFSQDGLLSIIAPADGKYYVQVRETAYQGSGNSHYRLHVHTYPRPLGVLPLGGKPGEEMDVTFIGDATGPLKRRIKVPMGQLDTKVDIFAEENGKTAASGVPIRLSNLTNYLKTQPNNTVAQAIKVGAPGAINGVVEKPNDVDYYRFTAKKGEVYDFRVFARQLGSTLDSVLQISNDKGAVLAANDDSGGPDSYFRFGIPADGDYILGIYDHLRKGGPNYFYRIEVAPVQAKVELTTVKPVQYSQDRQSIAVPRGNRFAVLLSAGRQDWGGDLKLGWDALPTKVKASTNVMAANMTVQPIVFEADADAPIETRFVQILGSAVDPKLQLVSHFHQTPEMILGQNNSIFWAPRLPKAAIAVTKEAPFSVRIVEPKVPLVQNGTMNLKIVAERKNGFKGPINIYPLYNPPGVGSAGSATIPDGQTETILPLNANGGAPVRKWDYVVQAEATVGDGPVWVSSQLATLEIASPFMAVTIERGAVEQGKDTQMFVKLKNLQPFDGKATIRLVNLPPKVATQDIQFDKGTAEVAFPLKTEATTPAGIHRNIFCNVVILKNGEPISHNLGASELRVDVPIVAAKPPANTPPKPNQPAANPAQPTKRLSRLEQLRLEQEEREKASKEEKKDK</sequence>
<keyword evidence="4" id="KW-1185">Reference proteome</keyword>
<evidence type="ECO:0000259" key="2">
    <source>
        <dbReference type="Pfam" id="PF04151"/>
    </source>
</evidence>
<feature type="domain" description="Peptidase C-terminal archaeal/bacterial" evidence="2">
    <location>
        <begin position="164"/>
        <end position="236"/>
    </location>
</feature>